<proteinExistence type="predicted"/>
<evidence type="ECO:0008006" key="3">
    <source>
        <dbReference type="Google" id="ProtNLM"/>
    </source>
</evidence>
<name>A0A152A9Y2_TIELA</name>
<dbReference type="InParanoid" id="A0A152A9Y2"/>
<dbReference type="InterPro" id="IPR052050">
    <property type="entry name" value="SecEffector_AnkRepeat"/>
</dbReference>
<dbReference type="Gene3D" id="1.25.40.20">
    <property type="entry name" value="Ankyrin repeat-containing domain"/>
    <property type="match status" value="2"/>
</dbReference>
<dbReference type="InterPro" id="IPR036770">
    <property type="entry name" value="Ankyrin_rpt-contain_sf"/>
</dbReference>
<keyword evidence="2" id="KW-1185">Reference proteome</keyword>
<organism evidence="1 2">
    <name type="scientific">Tieghemostelium lacteum</name>
    <name type="common">Slime mold</name>
    <name type="synonym">Dictyostelium lacteum</name>
    <dbReference type="NCBI Taxonomy" id="361077"/>
    <lineage>
        <taxon>Eukaryota</taxon>
        <taxon>Amoebozoa</taxon>
        <taxon>Evosea</taxon>
        <taxon>Eumycetozoa</taxon>
        <taxon>Dictyostelia</taxon>
        <taxon>Dictyosteliales</taxon>
        <taxon>Raperosteliaceae</taxon>
        <taxon>Tieghemostelium</taxon>
    </lineage>
</organism>
<dbReference type="OMA" id="VENGMEC"/>
<dbReference type="PANTHER" id="PTHR46586">
    <property type="entry name" value="ANKYRIN REPEAT-CONTAINING PROTEIN"/>
    <property type="match status" value="1"/>
</dbReference>
<protein>
    <recommendedName>
        <fullName evidence="3">Ankyrin repeat-containing protein</fullName>
    </recommendedName>
</protein>
<dbReference type="EMBL" id="LODT01000001">
    <property type="protein sequence ID" value="KYR03030.1"/>
    <property type="molecule type" value="Genomic_DNA"/>
</dbReference>
<dbReference type="Proteomes" id="UP000076078">
    <property type="component" value="Unassembled WGS sequence"/>
</dbReference>
<accession>A0A152A9Y2</accession>
<sequence length="598" mass="70620">MGYHTLESLLASIEDFSSYINVYQHYKTLFHSDISKDKSLEYHACNKKPNIEIVKHLRNVIGCKVNSDVILQIIDTDKDILKYLIDGMTSDELSQIKLDRLYKFPDIETANLMINTFPSTKFIFNQHLNHSSLEVIQHLHQLQRDEMFNTDSMHYKASIGDMETVKFLHYNRNEGCQFYTLDDVATNGELEMFKFLFENRKEPYSQKSLINAATNKHWNIVKYIYNNYSKRDPYINIYSVGFDKNNSRKETKRSVKLSTYNYPAFQDSVNSEVTRYAFEQSNVEMLEFLFNHGKLSFGLGFEFMCPSVEVVNFLKKNMKLFFNEDILAKYIIKYVSDNNMEMIEYIYNSTNYKLNEICDPGVMDNASYGNLKLLKFLHYNTNQRCSTRAMDHGSLEVVKFLHENRSEGCTTYAMDNGSLEVVKFLHENRSEGCSIKALGKSDESKYKEVLQYLLTNRPEFKNYKPNYYIRYCQNLESFKFYFHQIHNQTSHCEWENLIPILPSALRYLFQYYPKVLEGWSNYGYDQLLSHLVNRGFIKLIQLLNLQNYLSIETSFYLLKNFPTTLAVQLIKSSKIQPNQEFHKMLRNEGYFHLINLFK</sequence>
<evidence type="ECO:0000313" key="1">
    <source>
        <dbReference type="EMBL" id="KYR03030.1"/>
    </source>
</evidence>
<dbReference type="PANTHER" id="PTHR46586:SF3">
    <property type="entry name" value="ANKYRIN REPEAT-CONTAINING PROTEIN"/>
    <property type="match status" value="1"/>
</dbReference>
<dbReference type="OrthoDB" id="76773at2759"/>
<dbReference type="AlphaFoldDB" id="A0A152A9Y2"/>
<reference evidence="1 2" key="1">
    <citation type="submission" date="2015-12" db="EMBL/GenBank/DDBJ databases">
        <title>Dictyostelia acquired genes for synthesis and detection of signals that induce cell-type specialization by lateral gene transfer from prokaryotes.</title>
        <authorList>
            <person name="Gloeckner G."/>
            <person name="Schaap P."/>
        </authorList>
    </citation>
    <scope>NUCLEOTIDE SEQUENCE [LARGE SCALE GENOMIC DNA]</scope>
    <source>
        <strain evidence="1 2">TK</strain>
    </source>
</reference>
<evidence type="ECO:0000313" key="2">
    <source>
        <dbReference type="Proteomes" id="UP000076078"/>
    </source>
</evidence>
<dbReference type="SUPFAM" id="SSF48403">
    <property type="entry name" value="Ankyrin repeat"/>
    <property type="match status" value="1"/>
</dbReference>
<gene>
    <name evidence="1" type="ORF">DLAC_00521</name>
</gene>
<comment type="caution">
    <text evidence="1">The sequence shown here is derived from an EMBL/GenBank/DDBJ whole genome shotgun (WGS) entry which is preliminary data.</text>
</comment>